<accession>A0A9X1SFQ5</accession>
<sequence length="227" mass="25943">MESDSDDLVPVFMPALVVLLVHAEDKKGTPLTKEEVNAIRDKGACIMMDAARARKMDDSRGYRDIDPKNCWHDWQMARREMGREPEIDPGPRFNHVRSSDPAYQQTIADAHQFLSRFRDMLPADGTPRPDALVKTRIADGDNVAFMWLSNAALDGDTFTAELFEVPDSLPNYRVGDRLTVTLKELMDWMVNENGRLTGGFSLRYSRDRMTEDEKQDFDQHIGVTEYL</sequence>
<feature type="domain" description="DUF2314" evidence="1">
    <location>
        <begin position="102"/>
        <end position="223"/>
    </location>
</feature>
<dbReference type="Pfam" id="PF10077">
    <property type="entry name" value="DUF2314"/>
    <property type="match status" value="1"/>
</dbReference>
<evidence type="ECO:0000313" key="3">
    <source>
        <dbReference type="Proteomes" id="UP001139103"/>
    </source>
</evidence>
<organism evidence="2 3">
    <name type="scientific">Blastopirellula sediminis</name>
    <dbReference type="NCBI Taxonomy" id="2894196"/>
    <lineage>
        <taxon>Bacteria</taxon>
        <taxon>Pseudomonadati</taxon>
        <taxon>Planctomycetota</taxon>
        <taxon>Planctomycetia</taxon>
        <taxon>Pirellulales</taxon>
        <taxon>Pirellulaceae</taxon>
        <taxon>Blastopirellula</taxon>
    </lineage>
</organism>
<protein>
    <submittedName>
        <fullName evidence="2">DUF2314 domain-containing protein</fullName>
    </submittedName>
</protein>
<dbReference type="InterPro" id="IPR018756">
    <property type="entry name" value="DUF2314"/>
</dbReference>
<evidence type="ECO:0000259" key="1">
    <source>
        <dbReference type="Pfam" id="PF10077"/>
    </source>
</evidence>
<dbReference type="EMBL" id="JAJKFT010000004">
    <property type="protein sequence ID" value="MCC9628002.1"/>
    <property type="molecule type" value="Genomic_DNA"/>
</dbReference>
<name>A0A9X1SFQ5_9BACT</name>
<gene>
    <name evidence="2" type="ORF">LOC68_06315</name>
</gene>
<proteinExistence type="predicted"/>
<comment type="caution">
    <text evidence="2">The sequence shown here is derived from an EMBL/GenBank/DDBJ whole genome shotgun (WGS) entry which is preliminary data.</text>
</comment>
<dbReference type="AlphaFoldDB" id="A0A9X1SFQ5"/>
<dbReference type="RefSeq" id="WP_230216879.1">
    <property type="nucleotide sequence ID" value="NZ_JAJKFT010000004.1"/>
</dbReference>
<reference evidence="2" key="1">
    <citation type="submission" date="2021-11" db="EMBL/GenBank/DDBJ databases">
        <title>Genome sequence.</title>
        <authorList>
            <person name="Sun Q."/>
        </authorList>
    </citation>
    <scope>NUCLEOTIDE SEQUENCE</scope>
    <source>
        <strain evidence="2">JC732</strain>
    </source>
</reference>
<dbReference type="Proteomes" id="UP001139103">
    <property type="component" value="Unassembled WGS sequence"/>
</dbReference>
<evidence type="ECO:0000313" key="2">
    <source>
        <dbReference type="EMBL" id="MCC9628002.1"/>
    </source>
</evidence>
<keyword evidence="3" id="KW-1185">Reference proteome</keyword>